<evidence type="ECO:0000313" key="12">
    <source>
        <dbReference type="Proteomes" id="UP001321473"/>
    </source>
</evidence>
<dbReference type="SUPFAM" id="SSF57667">
    <property type="entry name" value="beta-beta-alpha zinc fingers"/>
    <property type="match status" value="3"/>
</dbReference>
<evidence type="ECO:0000256" key="1">
    <source>
        <dbReference type="ARBA" id="ARBA00004123"/>
    </source>
</evidence>
<evidence type="ECO:0000259" key="10">
    <source>
        <dbReference type="PROSITE" id="PS50157"/>
    </source>
</evidence>
<feature type="region of interest" description="Disordered" evidence="9">
    <location>
        <begin position="1"/>
        <end position="21"/>
    </location>
</feature>
<dbReference type="FunFam" id="3.30.160.60:FF:000016">
    <property type="entry name" value="zinc finger protein 37 homolog"/>
    <property type="match status" value="1"/>
</dbReference>
<dbReference type="Gene3D" id="3.30.160.60">
    <property type="entry name" value="Classic Zinc Finger"/>
    <property type="match status" value="5"/>
</dbReference>
<evidence type="ECO:0000256" key="5">
    <source>
        <dbReference type="ARBA" id="ARBA00022833"/>
    </source>
</evidence>
<dbReference type="PROSITE" id="PS50157">
    <property type="entry name" value="ZINC_FINGER_C2H2_2"/>
    <property type="match status" value="7"/>
</dbReference>
<keyword evidence="12" id="KW-1185">Reference proteome</keyword>
<keyword evidence="2" id="KW-0479">Metal-binding</keyword>
<dbReference type="GO" id="GO:0008270">
    <property type="term" value="F:zinc ion binding"/>
    <property type="evidence" value="ECO:0007669"/>
    <property type="project" value="UniProtKB-KW"/>
</dbReference>
<evidence type="ECO:0000313" key="11">
    <source>
        <dbReference type="EMBL" id="KAK8778223.1"/>
    </source>
</evidence>
<evidence type="ECO:0000256" key="9">
    <source>
        <dbReference type="SAM" id="MobiDB-lite"/>
    </source>
</evidence>
<dbReference type="GO" id="GO:0000981">
    <property type="term" value="F:DNA-binding transcription factor activity, RNA polymerase II-specific"/>
    <property type="evidence" value="ECO:0007669"/>
    <property type="project" value="TreeGrafter"/>
</dbReference>
<organism evidence="11 12">
    <name type="scientific">Amblyomma americanum</name>
    <name type="common">Lone star tick</name>
    <dbReference type="NCBI Taxonomy" id="6943"/>
    <lineage>
        <taxon>Eukaryota</taxon>
        <taxon>Metazoa</taxon>
        <taxon>Ecdysozoa</taxon>
        <taxon>Arthropoda</taxon>
        <taxon>Chelicerata</taxon>
        <taxon>Arachnida</taxon>
        <taxon>Acari</taxon>
        <taxon>Parasitiformes</taxon>
        <taxon>Ixodida</taxon>
        <taxon>Ixodoidea</taxon>
        <taxon>Ixodidae</taxon>
        <taxon>Amblyomminae</taxon>
        <taxon>Amblyomma</taxon>
    </lineage>
</organism>
<gene>
    <name evidence="11" type="ORF">V5799_020439</name>
</gene>
<feature type="domain" description="C2H2-type" evidence="10">
    <location>
        <begin position="450"/>
        <end position="477"/>
    </location>
</feature>
<keyword evidence="5" id="KW-0862">Zinc</keyword>
<reference evidence="11 12" key="1">
    <citation type="journal article" date="2023" name="Arcadia Sci">
        <title>De novo assembly of a long-read Amblyomma americanum tick genome.</title>
        <authorList>
            <person name="Chou S."/>
            <person name="Poskanzer K.E."/>
            <person name="Rollins M."/>
            <person name="Thuy-Boun P.S."/>
        </authorList>
    </citation>
    <scope>NUCLEOTIDE SEQUENCE [LARGE SCALE GENOMIC DNA]</scope>
    <source>
        <strain evidence="11">F_SG_1</strain>
        <tissue evidence="11">Salivary glands</tissue>
    </source>
</reference>
<evidence type="ECO:0000256" key="7">
    <source>
        <dbReference type="ARBA" id="ARBA00037948"/>
    </source>
</evidence>
<dbReference type="EMBL" id="JARKHS020010998">
    <property type="protein sequence ID" value="KAK8778223.1"/>
    <property type="molecule type" value="Genomic_DNA"/>
</dbReference>
<name>A0AAQ4EUQ7_AMBAM</name>
<keyword evidence="4 8" id="KW-0863">Zinc-finger</keyword>
<dbReference type="SMART" id="SM00355">
    <property type="entry name" value="ZnF_C2H2"/>
    <property type="match status" value="7"/>
</dbReference>
<evidence type="ECO:0000256" key="8">
    <source>
        <dbReference type="PROSITE-ProRule" id="PRU00042"/>
    </source>
</evidence>
<protein>
    <recommendedName>
        <fullName evidence="10">C2H2-type domain-containing protein</fullName>
    </recommendedName>
</protein>
<dbReference type="InterPro" id="IPR050527">
    <property type="entry name" value="Snail/Krueppel_Znf"/>
</dbReference>
<comment type="subcellular location">
    <subcellularLocation>
        <location evidence="1">Nucleus</location>
    </subcellularLocation>
</comment>
<evidence type="ECO:0000256" key="6">
    <source>
        <dbReference type="ARBA" id="ARBA00023242"/>
    </source>
</evidence>
<feature type="domain" description="C2H2-type" evidence="10">
    <location>
        <begin position="623"/>
        <end position="646"/>
    </location>
</feature>
<dbReference type="PANTHER" id="PTHR24388">
    <property type="entry name" value="ZINC FINGER PROTEIN"/>
    <property type="match status" value="1"/>
</dbReference>
<feature type="domain" description="C2H2-type" evidence="10">
    <location>
        <begin position="566"/>
        <end position="593"/>
    </location>
</feature>
<feature type="region of interest" description="Disordered" evidence="9">
    <location>
        <begin position="311"/>
        <end position="331"/>
    </location>
</feature>
<keyword evidence="3" id="KW-0677">Repeat</keyword>
<feature type="domain" description="C2H2-type" evidence="10">
    <location>
        <begin position="594"/>
        <end position="622"/>
    </location>
</feature>
<feature type="domain" description="C2H2-type" evidence="10">
    <location>
        <begin position="537"/>
        <end position="564"/>
    </location>
</feature>
<dbReference type="AlphaFoldDB" id="A0AAQ4EUQ7"/>
<dbReference type="PANTHER" id="PTHR24388:SF54">
    <property type="entry name" value="PROTEIN ESCARGOT"/>
    <property type="match status" value="1"/>
</dbReference>
<evidence type="ECO:0000256" key="3">
    <source>
        <dbReference type="ARBA" id="ARBA00022737"/>
    </source>
</evidence>
<evidence type="ECO:0000256" key="2">
    <source>
        <dbReference type="ARBA" id="ARBA00022723"/>
    </source>
</evidence>
<dbReference type="Pfam" id="PF00096">
    <property type="entry name" value="zf-C2H2"/>
    <property type="match status" value="4"/>
</dbReference>
<feature type="domain" description="C2H2-type" evidence="10">
    <location>
        <begin position="509"/>
        <end position="536"/>
    </location>
</feature>
<dbReference type="InterPro" id="IPR036236">
    <property type="entry name" value="Znf_C2H2_sf"/>
</dbReference>
<dbReference type="PROSITE" id="PS00028">
    <property type="entry name" value="ZINC_FINGER_C2H2_1"/>
    <property type="match status" value="6"/>
</dbReference>
<accession>A0AAQ4EUQ7</accession>
<sequence>MRVMLEQQGSKHDQEVPAMENSSDHELLQLQKQLHEIRTQLAKSRCKAGGSARDDAVAKLDEVCKLLQHEEQLDDHCAAPVGNTEVCLNDPCAAHVDETEEHLDDRFSAPVGQTVPTNDAFTMTDCIAQSVAGPGSSSQSEHARVCPVVSSNEVKAVVVASSEAIVPTPSVLENSPPPPVVVDNQCPDVACETVLTSAGPTTSAHDHLSLAEADERNSESGASGSNEDHCYAAADASTSSVVPPNVKPAPCALETTTVWRAEKRPAETPHMLSKKRKVAPLDPSEQYIIMTERSGQPVFAQRRIVRVSNSASSVSSSDMSDLSVLKGDTSQPLPHQSMVTLLVKDDSGALLQSATTPGSLESGSPGTQKIFLQMRVLPPRAMASLASKQKTQTTGCQTDRVIVRRPRKAREPSPPQRPCTAIMKTLTTPVRRSQRRKKSKEDDVVQCVVFCCEECGDCFSAAKHLHRHWQNRHKEKPEGKHRCSYCSYTSDRKCHVAMHERTHTGERPFSCEVCKKGFYRADDVETHMRVHTKEKPFACDECGQRFNVSSNLTRHKKLHSDDPETHACPQCGKAFAQKVHLKAHLRVHTGDRPYSCSMCSQRFTELGSARKHEKMVHAGEYPHYCPHCGKGLANNFKLKKHLRARHYELTRAALAAAEEEQEG</sequence>
<keyword evidence="6" id="KW-0539">Nucleus</keyword>
<evidence type="ECO:0000256" key="4">
    <source>
        <dbReference type="ARBA" id="ARBA00022771"/>
    </source>
</evidence>
<dbReference type="GO" id="GO:0000978">
    <property type="term" value="F:RNA polymerase II cis-regulatory region sequence-specific DNA binding"/>
    <property type="evidence" value="ECO:0007669"/>
    <property type="project" value="TreeGrafter"/>
</dbReference>
<feature type="compositionally biased region" description="Low complexity" evidence="9">
    <location>
        <begin position="311"/>
        <end position="324"/>
    </location>
</feature>
<dbReference type="FunFam" id="3.30.160.60:FF:000100">
    <property type="entry name" value="Zinc finger 45-like"/>
    <property type="match status" value="1"/>
</dbReference>
<feature type="domain" description="C2H2-type" evidence="10">
    <location>
        <begin position="481"/>
        <end position="508"/>
    </location>
</feature>
<comment type="caution">
    <text evidence="11">The sequence shown here is derived from an EMBL/GenBank/DDBJ whole genome shotgun (WGS) entry which is preliminary data.</text>
</comment>
<proteinExistence type="inferred from homology"/>
<dbReference type="FunFam" id="3.30.160.60:FF:001290">
    <property type="entry name" value="Zinc finger 45-like"/>
    <property type="match status" value="1"/>
</dbReference>
<dbReference type="InterPro" id="IPR013087">
    <property type="entry name" value="Znf_C2H2_type"/>
</dbReference>
<dbReference type="Proteomes" id="UP001321473">
    <property type="component" value="Unassembled WGS sequence"/>
</dbReference>
<dbReference type="GO" id="GO:0005634">
    <property type="term" value="C:nucleus"/>
    <property type="evidence" value="ECO:0007669"/>
    <property type="project" value="UniProtKB-SubCell"/>
</dbReference>
<comment type="similarity">
    <text evidence="7">Belongs to the snail C2H2-type zinc-finger protein family.</text>
</comment>